<dbReference type="FunFam" id="2.60.40.60:FF:000002">
    <property type="entry name" value="Protocadherin alpha 2"/>
    <property type="match status" value="1"/>
</dbReference>
<keyword evidence="3" id="KW-1003">Cell membrane</keyword>
<feature type="chain" id="PRO_5017184278" description="Cadherin domain-containing protein" evidence="14">
    <location>
        <begin position="32"/>
        <end position="824"/>
    </location>
</feature>
<comment type="subcellular location">
    <subcellularLocation>
        <location evidence="2">Cell membrane</location>
        <topology evidence="2">Single-pass type I membrane protein</topology>
    </subcellularLocation>
</comment>
<dbReference type="FunFam" id="2.60.40.60:FF:000129">
    <property type="entry name" value="protocadherin alpha-C2 isoform X1"/>
    <property type="match status" value="1"/>
</dbReference>
<keyword evidence="8" id="KW-0130">Cell adhesion</keyword>
<dbReference type="PROSITE" id="PS50268">
    <property type="entry name" value="CADHERIN_2"/>
    <property type="match status" value="6"/>
</dbReference>
<reference evidence="16" key="1">
    <citation type="submission" date="2025-08" db="UniProtKB">
        <authorList>
            <consortium name="Ensembl"/>
        </authorList>
    </citation>
    <scope>IDENTIFICATION</scope>
</reference>
<keyword evidence="10 13" id="KW-0472">Membrane</keyword>
<dbReference type="STRING" id="48701.ENSPMEP00000019205"/>
<dbReference type="Pfam" id="PF08266">
    <property type="entry name" value="Cadherin_2"/>
    <property type="match status" value="1"/>
</dbReference>
<protein>
    <recommendedName>
        <fullName evidence="15">Cadherin domain-containing protein</fullName>
    </recommendedName>
</protein>
<organism evidence="16 17">
    <name type="scientific">Poecilia mexicana</name>
    <dbReference type="NCBI Taxonomy" id="48701"/>
    <lineage>
        <taxon>Eukaryota</taxon>
        <taxon>Metazoa</taxon>
        <taxon>Chordata</taxon>
        <taxon>Craniata</taxon>
        <taxon>Vertebrata</taxon>
        <taxon>Euteleostomi</taxon>
        <taxon>Actinopterygii</taxon>
        <taxon>Neopterygii</taxon>
        <taxon>Teleostei</taxon>
        <taxon>Neoteleostei</taxon>
        <taxon>Acanthomorphata</taxon>
        <taxon>Ovalentaria</taxon>
        <taxon>Atherinomorphae</taxon>
        <taxon>Cyprinodontiformes</taxon>
        <taxon>Poeciliidae</taxon>
        <taxon>Poeciliinae</taxon>
        <taxon>Poecilia</taxon>
    </lineage>
</organism>
<evidence type="ECO:0000259" key="15">
    <source>
        <dbReference type="PROSITE" id="PS50268"/>
    </source>
</evidence>
<feature type="transmembrane region" description="Helical" evidence="13">
    <location>
        <begin position="800"/>
        <end position="823"/>
    </location>
</feature>
<dbReference type="PANTHER" id="PTHR24028:SF337">
    <property type="entry name" value="PROTOCADHERIN 2 ALPHA A 3 PRECURSOR-RELATED"/>
    <property type="match status" value="1"/>
</dbReference>
<evidence type="ECO:0000256" key="4">
    <source>
        <dbReference type="ARBA" id="ARBA00022692"/>
    </source>
</evidence>
<evidence type="ECO:0000256" key="10">
    <source>
        <dbReference type="ARBA" id="ARBA00023136"/>
    </source>
</evidence>
<dbReference type="InterPro" id="IPR050174">
    <property type="entry name" value="Protocadherin/Cadherin-CA"/>
</dbReference>
<keyword evidence="9 13" id="KW-1133">Transmembrane helix</keyword>
<dbReference type="InterPro" id="IPR032455">
    <property type="entry name" value="Cadherin_C"/>
</dbReference>
<name>A0A3B3XWC5_9TELE</name>
<dbReference type="GO" id="GO:0005509">
    <property type="term" value="F:calcium ion binding"/>
    <property type="evidence" value="ECO:0007669"/>
    <property type="project" value="UniProtKB-UniRule"/>
</dbReference>
<dbReference type="GO" id="GO:0007156">
    <property type="term" value="P:homophilic cell adhesion via plasma membrane adhesion molecules"/>
    <property type="evidence" value="ECO:0007669"/>
    <property type="project" value="InterPro"/>
</dbReference>
<evidence type="ECO:0000256" key="7">
    <source>
        <dbReference type="ARBA" id="ARBA00022837"/>
    </source>
</evidence>
<dbReference type="Pfam" id="PF16492">
    <property type="entry name" value="Cadherin_C_2"/>
    <property type="match status" value="1"/>
</dbReference>
<dbReference type="SMART" id="SM00112">
    <property type="entry name" value="CA"/>
    <property type="match status" value="6"/>
</dbReference>
<dbReference type="Pfam" id="PF00028">
    <property type="entry name" value="Cadherin"/>
    <property type="match status" value="5"/>
</dbReference>
<dbReference type="AlphaFoldDB" id="A0A3B3XWC5"/>
<dbReference type="CDD" id="cd11304">
    <property type="entry name" value="Cadherin_repeat"/>
    <property type="match status" value="6"/>
</dbReference>
<dbReference type="PROSITE" id="PS51257">
    <property type="entry name" value="PROKAR_LIPOPROTEIN"/>
    <property type="match status" value="1"/>
</dbReference>
<dbReference type="InterPro" id="IPR015919">
    <property type="entry name" value="Cadherin-like_sf"/>
</dbReference>
<feature type="domain" description="Cadherin" evidence="15">
    <location>
        <begin position="136"/>
        <end position="243"/>
    </location>
</feature>
<feature type="domain" description="Cadherin" evidence="15">
    <location>
        <begin position="244"/>
        <end position="351"/>
    </location>
</feature>
<evidence type="ECO:0000313" key="16">
    <source>
        <dbReference type="Ensembl" id="ENSPMEP00000019205.1"/>
    </source>
</evidence>
<accession>A0A3B3XWC5</accession>
<dbReference type="FunFam" id="2.60.40.60:FF:000001">
    <property type="entry name" value="Protocadherin alpha 2"/>
    <property type="match status" value="1"/>
</dbReference>
<feature type="domain" description="Cadherin" evidence="15">
    <location>
        <begin position="352"/>
        <end position="457"/>
    </location>
</feature>
<evidence type="ECO:0000256" key="2">
    <source>
        <dbReference type="ARBA" id="ARBA00004251"/>
    </source>
</evidence>
<evidence type="ECO:0000256" key="14">
    <source>
        <dbReference type="SAM" id="SignalP"/>
    </source>
</evidence>
<reference evidence="16" key="2">
    <citation type="submission" date="2025-09" db="UniProtKB">
        <authorList>
            <consortium name="Ensembl"/>
        </authorList>
    </citation>
    <scope>IDENTIFICATION</scope>
</reference>
<proteinExistence type="predicted"/>
<evidence type="ECO:0000256" key="3">
    <source>
        <dbReference type="ARBA" id="ARBA00022475"/>
    </source>
</evidence>
<dbReference type="Ensembl" id="ENSPMET00000028564.1">
    <property type="protein sequence ID" value="ENSPMEP00000019205.1"/>
    <property type="gene ID" value="ENSPMEG00000022197.1"/>
</dbReference>
<feature type="domain" description="Cadherin" evidence="15">
    <location>
        <begin position="582"/>
        <end position="681"/>
    </location>
</feature>
<sequence>MRQEGQSRGLLGCWFAVSVSLMLGCFPRVSAQIKYSIPEEVKVGSVVGTIAKDLGLDISTLGERRFRIVSGIRDGQFEVNQNNGVLYVHQNIDRETLCENISPCLINLKLVAENPMEIHYVSVEISDINDNSPTFQENEKFFEIAESTQPGRRFQLPTARDPDVAVNTIRVYKLSQNEHFGLQIRDRGNDKVPHLVLQKPLDREKHNEHKLILTALDGGNPPRSGTLNVTVTVLDSNDNHPVFTQEVYSIILPENVKMDTRVITVNATDLDIGSNGEVEYFFGGEHDPQIHEMFSLDKVSGEIRVKGVIDFEKYEVYKLEIRANDKGTPPMDADCTVLVNVLDENDNKPEIEVTSLSKQVSESSRPGAVVSLISVTDKDSGLNGKVICSLSDDVPFDLKPSFQDNMYSLVLKQHLDRESVSHYDITITATDSGQPPLSTFKTLSIDVSDTNDNAPQFLYNPIELYLKENNIPGNPIYSVSASDNDLDENSALSYHLVREEGSQSKIIAFLNVNSENGQIFALKSFDFETLKTFQFQVVATDSGTPSLSSNVTVNVFILDQNDNAPVILYPLSSNGSAEGVEEIPRNVNAGHLVTKVRAYDADIGYNGWLLFSLQEVTDHSLFGLDRYTGQIRTLLSFTETDEAEHKLVILVKDNGNVSLSATATVIVKLVEPKEAFAASDVKNAAAENEEDNVTFYLMITLGAVSVLFTISIIVLIAIQCSKSTDYTSKYLQEPNYDGTLCHSIQYRSGDKRYMLVGPRMSIGSTIVPGSHANTLMLPDRRRTSEEVRVGKYIFTCLTNIFHSVTVYTVTPTWVLTCVILFYFL</sequence>
<dbReference type="PRINTS" id="PR00205">
    <property type="entry name" value="CADHERIN"/>
</dbReference>
<keyword evidence="17" id="KW-1185">Reference proteome</keyword>
<dbReference type="PROSITE" id="PS00232">
    <property type="entry name" value="CADHERIN_1"/>
    <property type="match status" value="2"/>
</dbReference>
<feature type="transmembrane region" description="Helical" evidence="13">
    <location>
        <begin position="695"/>
        <end position="718"/>
    </location>
</feature>
<dbReference type="PANTHER" id="PTHR24028">
    <property type="entry name" value="CADHERIN-87A"/>
    <property type="match status" value="1"/>
</dbReference>
<dbReference type="GO" id="GO:0009653">
    <property type="term" value="P:anatomical structure morphogenesis"/>
    <property type="evidence" value="ECO:0007669"/>
    <property type="project" value="UniProtKB-ARBA"/>
</dbReference>
<dbReference type="InterPro" id="IPR013164">
    <property type="entry name" value="Cadherin_N"/>
</dbReference>
<dbReference type="SUPFAM" id="SSF49313">
    <property type="entry name" value="Cadherin-like"/>
    <property type="match status" value="6"/>
</dbReference>
<evidence type="ECO:0000256" key="13">
    <source>
        <dbReference type="SAM" id="Phobius"/>
    </source>
</evidence>
<feature type="signal peptide" evidence="14">
    <location>
        <begin position="1"/>
        <end position="31"/>
    </location>
</feature>
<evidence type="ECO:0000256" key="1">
    <source>
        <dbReference type="ARBA" id="ARBA00003436"/>
    </source>
</evidence>
<dbReference type="InterPro" id="IPR002126">
    <property type="entry name" value="Cadherin-like_dom"/>
</dbReference>
<dbReference type="FunFam" id="2.60.40.60:FF:000004">
    <property type="entry name" value="Protocadherin 1 gamma 2"/>
    <property type="match status" value="1"/>
</dbReference>
<dbReference type="Gene3D" id="2.60.40.60">
    <property type="entry name" value="Cadherins"/>
    <property type="match status" value="6"/>
</dbReference>
<comment type="function">
    <text evidence="1">Potential calcium-dependent cell-adhesion protein. May be involved in the establishment and maintenance of specific neuronal connections in the brain.</text>
</comment>
<keyword evidence="5 14" id="KW-0732">Signal</keyword>
<evidence type="ECO:0000256" key="8">
    <source>
        <dbReference type="ARBA" id="ARBA00022889"/>
    </source>
</evidence>
<dbReference type="Proteomes" id="UP000261480">
    <property type="component" value="Unplaced"/>
</dbReference>
<evidence type="ECO:0000256" key="9">
    <source>
        <dbReference type="ARBA" id="ARBA00022989"/>
    </source>
</evidence>
<feature type="domain" description="Cadherin" evidence="15">
    <location>
        <begin position="458"/>
        <end position="567"/>
    </location>
</feature>
<dbReference type="FunFam" id="2.60.40.60:FF:000006">
    <property type="entry name" value="Protocadherin alpha 2"/>
    <property type="match status" value="1"/>
</dbReference>
<dbReference type="GO" id="GO:0005886">
    <property type="term" value="C:plasma membrane"/>
    <property type="evidence" value="ECO:0007669"/>
    <property type="project" value="UniProtKB-SubCell"/>
</dbReference>
<keyword evidence="11" id="KW-0325">Glycoprotein</keyword>
<evidence type="ECO:0000256" key="11">
    <source>
        <dbReference type="ARBA" id="ARBA00023180"/>
    </source>
</evidence>
<evidence type="ECO:0000313" key="17">
    <source>
        <dbReference type="Proteomes" id="UP000261480"/>
    </source>
</evidence>
<dbReference type="InterPro" id="IPR020894">
    <property type="entry name" value="Cadherin_CS"/>
</dbReference>
<evidence type="ECO:0000256" key="12">
    <source>
        <dbReference type="PROSITE-ProRule" id="PRU00043"/>
    </source>
</evidence>
<dbReference type="FunFam" id="2.60.40.60:FF:000018">
    <property type="entry name" value="Protocadherin gamma c3"/>
    <property type="match status" value="1"/>
</dbReference>
<keyword evidence="4 13" id="KW-0812">Transmembrane</keyword>
<keyword evidence="6" id="KW-0677">Repeat</keyword>
<evidence type="ECO:0000256" key="5">
    <source>
        <dbReference type="ARBA" id="ARBA00022729"/>
    </source>
</evidence>
<keyword evidence="7 12" id="KW-0106">Calcium</keyword>
<evidence type="ECO:0000256" key="6">
    <source>
        <dbReference type="ARBA" id="ARBA00022737"/>
    </source>
</evidence>
<feature type="domain" description="Cadherin" evidence="15">
    <location>
        <begin position="29"/>
        <end position="135"/>
    </location>
</feature>